<dbReference type="AlphaFoldDB" id="D8SZC2"/>
<dbReference type="InParanoid" id="D8SZC2"/>
<dbReference type="EMBL" id="GL377655">
    <property type="protein sequence ID" value="EFJ10186.1"/>
    <property type="molecule type" value="Genomic_DNA"/>
</dbReference>
<evidence type="ECO:0000313" key="2">
    <source>
        <dbReference type="Proteomes" id="UP000001514"/>
    </source>
</evidence>
<keyword evidence="2" id="KW-1185">Reference proteome</keyword>
<protein>
    <submittedName>
        <fullName evidence="1">Uncharacterized protein</fullName>
    </submittedName>
</protein>
<name>D8SZC2_SELML</name>
<reference evidence="1 2" key="1">
    <citation type="journal article" date="2011" name="Science">
        <title>The Selaginella genome identifies genetic changes associated with the evolution of vascular plants.</title>
        <authorList>
            <person name="Banks J.A."/>
            <person name="Nishiyama T."/>
            <person name="Hasebe M."/>
            <person name="Bowman J.L."/>
            <person name="Gribskov M."/>
            <person name="dePamphilis C."/>
            <person name="Albert V.A."/>
            <person name="Aono N."/>
            <person name="Aoyama T."/>
            <person name="Ambrose B.A."/>
            <person name="Ashton N.W."/>
            <person name="Axtell M.J."/>
            <person name="Barker E."/>
            <person name="Barker M.S."/>
            <person name="Bennetzen J.L."/>
            <person name="Bonawitz N.D."/>
            <person name="Chapple C."/>
            <person name="Cheng C."/>
            <person name="Correa L.G."/>
            <person name="Dacre M."/>
            <person name="DeBarry J."/>
            <person name="Dreyer I."/>
            <person name="Elias M."/>
            <person name="Engstrom E.M."/>
            <person name="Estelle M."/>
            <person name="Feng L."/>
            <person name="Finet C."/>
            <person name="Floyd S.K."/>
            <person name="Frommer W.B."/>
            <person name="Fujita T."/>
            <person name="Gramzow L."/>
            <person name="Gutensohn M."/>
            <person name="Harholt J."/>
            <person name="Hattori M."/>
            <person name="Heyl A."/>
            <person name="Hirai T."/>
            <person name="Hiwatashi Y."/>
            <person name="Ishikawa M."/>
            <person name="Iwata M."/>
            <person name="Karol K.G."/>
            <person name="Koehler B."/>
            <person name="Kolukisaoglu U."/>
            <person name="Kubo M."/>
            <person name="Kurata T."/>
            <person name="Lalonde S."/>
            <person name="Li K."/>
            <person name="Li Y."/>
            <person name="Litt A."/>
            <person name="Lyons E."/>
            <person name="Manning G."/>
            <person name="Maruyama T."/>
            <person name="Michael T.P."/>
            <person name="Mikami K."/>
            <person name="Miyazaki S."/>
            <person name="Morinaga S."/>
            <person name="Murata T."/>
            <person name="Mueller-Roeber B."/>
            <person name="Nelson D.R."/>
            <person name="Obara M."/>
            <person name="Oguri Y."/>
            <person name="Olmstead R.G."/>
            <person name="Onodera N."/>
            <person name="Petersen B.L."/>
            <person name="Pils B."/>
            <person name="Prigge M."/>
            <person name="Rensing S.A."/>
            <person name="Riano-Pachon D.M."/>
            <person name="Roberts A.W."/>
            <person name="Sato Y."/>
            <person name="Scheller H.V."/>
            <person name="Schulz B."/>
            <person name="Schulz C."/>
            <person name="Shakirov E.V."/>
            <person name="Shibagaki N."/>
            <person name="Shinohara N."/>
            <person name="Shippen D.E."/>
            <person name="Soerensen I."/>
            <person name="Sotooka R."/>
            <person name="Sugimoto N."/>
            <person name="Sugita M."/>
            <person name="Sumikawa N."/>
            <person name="Tanurdzic M."/>
            <person name="Theissen G."/>
            <person name="Ulvskov P."/>
            <person name="Wakazuki S."/>
            <person name="Weng J.K."/>
            <person name="Willats W.W."/>
            <person name="Wipf D."/>
            <person name="Wolf P.G."/>
            <person name="Yang L."/>
            <person name="Zimmer A.D."/>
            <person name="Zhu Q."/>
            <person name="Mitros T."/>
            <person name="Hellsten U."/>
            <person name="Loque D."/>
            <person name="Otillar R."/>
            <person name="Salamov A."/>
            <person name="Schmutz J."/>
            <person name="Shapiro H."/>
            <person name="Lindquist E."/>
            <person name="Lucas S."/>
            <person name="Rokhsar D."/>
            <person name="Grigoriev I.V."/>
        </authorList>
    </citation>
    <scope>NUCLEOTIDE SEQUENCE [LARGE SCALE GENOMIC DNA]</scope>
</reference>
<proteinExistence type="predicted"/>
<organism evidence="2">
    <name type="scientific">Selaginella moellendorffii</name>
    <name type="common">Spikemoss</name>
    <dbReference type="NCBI Taxonomy" id="88036"/>
    <lineage>
        <taxon>Eukaryota</taxon>
        <taxon>Viridiplantae</taxon>
        <taxon>Streptophyta</taxon>
        <taxon>Embryophyta</taxon>
        <taxon>Tracheophyta</taxon>
        <taxon>Lycopodiopsida</taxon>
        <taxon>Selaginellales</taxon>
        <taxon>Selaginellaceae</taxon>
        <taxon>Selaginella</taxon>
    </lineage>
</organism>
<sequence length="180" mass="20130">MVNFLAEFDALTGCKLSSINIGASVVRMAYSPAGGHVIVAVLEDWSIKSQENTQDLRRDGDTHCSDTTSTVAVLWNVSAFKCKCSFRMLKVFGHITYSLSPCSICCKVWRTRVILSSNKPPMRANFFESAEKLRSSYSLCYEVLRAPQEKLVLLGSAGILSDYELQMQRKGKHHTIDQIQ</sequence>
<accession>D8SZC2</accession>
<dbReference type="HOGENOM" id="CLU_1498782_0_0_1"/>
<gene>
    <name evidence="1" type="ORF">SELMODRAFT_427363</name>
</gene>
<dbReference type="KEGG" id="smo:SELMODRAFT_427363"/>
<dbReference type="Gramene" id="EFJ10186">
    <property type="protein sequence ID" value="EFJ10186"/>
    <property type="gene ID" value="SELMODRAFT_427363"/>
</dbReference>
<evidence type="ECO:0000313" key="1">
    <source>
        <dbReference type="EMBL" id="EFJ10186.1"/>
    </source>
</evidence>
<dbReference type="Proteomes" id="UP000001514">
    <property type="component" value="Unassembled WGS sequence"/>
</dbReference>